<sequence length="199" mass="22646">MGLVDYMKAQPLYHLLANQASILEGNLLEYNDPATAESQVQFLRYALAKANPRRVLETGTNKGYFSYVLSHLVSQVEIFTFDMNPQSQDCVHLINQHQSNVRVHFTFGDTRVTLPSFHQPGIGFAWIDGGHDEDTAYNDLFHAVRLGIPYIAMDDVKQFPHLAHPIGMILTNFPQYRQVFNPFYETDARGAILLSTVWN</sequence>
<gene>
    <name evidence="1" type="ORF">ACFQ03_11350</name>
</gene>
<dbReference type="Gene3D" id="3.40.50.150">
    <property type="entry name" value="Vaccinia Virus protein VP39"/>
    <property type="match status" value="1"/>
</dbReference>
<name>A0ABW3DBY6_9BACL</name>
<dbReference type="SUPFAM" id="SSF53335">
    <property type="entry name" value="S-adenosyl-L-methionine-dependent methyltransferases"/>
    <property type="match status" value="1"/>
</dbReference>
<accession>A0ABW3DBY6</accession>
<dbReference type="Pfam" id="PF13578">
    <property type="entry name" value="Methyltransf_24"/>
    <property type="match status" value="1"/>
</dbReference>
<protein>
    <submittedName>
        <fullName evidence="1">Class I SAM-dependent methyltransferase</fullName>
        <ecNumber evidence="1">2.1.1.-</ecNumber>
    </submittedName>
</protein>
<reference evidence="2" key="1">
    <citation type="journal article" date="2019" name="Int. J. Syst. Evol. Microbiol.">
        <title>The Global Catalogue of Microorganisms (GCM) 10K type strain sequencing project: providing services to taxonomists for standard genome sequencing and annotation.</title>
        <authorList>
            <consortium name="The Broad Institute Genomics Platform"/>
            <consortium name="The Broad Institute Genome Sequencing Center for Infectious Disease"/>
            <person name="Wu L."/>
            <person name="Ma J."/>
        </authorList>
    </citation>
    <scope>NUCLEOTIDE SEQUENCE [LARGE SCALE GENOMIC DNA]</scope>
    <source>
        <strain evidence="2">CCUG 57263</strain>
    </source>
</reference>
<dbReference type="RefSeq" id="WP_144939921.1">
    <property type="nucleotide sequence ID" value="NZ_JBHTIU010000035.1"/>
</dbReference>
<dbReference type="EC" id="2.1.1.-" evidence="1"/>
<dbReference type="GO" id="GO:0032259">
    <property type="term" value="P:methylation"/>
    <property type="evidence" value="ECO:0007669"/>
    <property type="project" value="UniProtKB-KW"/>
</dbReference>
<organism evidence="1 2">
    <name type="scientific">Paenibacillus residui</name>
    <dbReference type="NCBI Taxonomy" id="629724"/>
    <lineage>
        <taxon>Bacteria</taxon>
        <taxon>Bacillati</taxon>
        <taxon>Bacillota</taxon>
        <taxon>Bacilli</taxon>
        <taxon>Bacillales</taxon>
        <taxon>Paenibacillaceae</taxon>
        <taxon>Paenibacillus</taxon>
    </lineage>
</organism>
<evidence type="ECO:0000313" key="2">
    <source>
        <dbReference type="Proteomes" id="UP001597120"/>
    </source>
</evidence>
<evidence type="ECO:0000313" key="1">
    <source>
        <dbReference type="EMBL" id="MFD0869749.1"/>
    </source>
</evidence>
<keyword evidence="1" id="KW-0808">Transferase</keyword>
<dbReference type="Proteomes" id="UP001597120">
    <property type="component" value="Unassembled WGS sequence"/>
</dbReference>
<proteinExistence type="predicted"/>
<dbReference type="InterPro" id="IPR029063">
    <property type="entry name" value="SAM-dependent_MTases_sf"/>
</dbReference>
<keyword evidence="1" id="KW-0489">Methyltransferase</keyword>
<keyword evidence="2" id="KW-1185">Reference proteome</keyword>
<dbReference type="EMBL" id="JBHTIU010000035">
    <property type="protein sequence ID" value="MFD0869749.1"/>
    <property type="molecule type" value="Genomic_DNA"/>
</dbReference>
<comment type="caution">
    <text evidence="1">The sequence shown here is derived from an EMBL/GenBank/DDBJ whole genome shotgun (WGS) entry which is preliminary data.</text>
</comment>
<dbReference type="GO" id="GO:0008168">
    <property type="term" value="F:methyltransferase activity"/>
    <property type="evidence" value="ECO:0007669"/>
    <property type="project" value="UniProtKB-KW"/>
</dbReference>